<accession>A0A4U8T7A8</accession>
<proteinExistence type="predicted"/>
<comment type="caution">
    <text evidence="1">The sequence shown here is derived from an EMBL/GenBank/DDBJ whole genome shotgun (WGS) entry which is preliminary data.</text>
</comment>
<sequence>MDTEVYLLRGIKASREFRVFVAEYASKQAPFLFDVNDKMLLKTTNGYDKTRSDYKAKFILPALSDYVEDDFEIKKEFLDSFGNLKTS</sequence>
<dbReference type="AlphaFoldDB" id="A0A4U8T7A8"/>
<organism evidence="1 2">
    <name type="scientific">Helicobacter jaachi</name>
    <dbReference type="NCBI Taxonomy" id="1677920"/>
    <lineage>
        <taxon>Bacteria</taxon>
        <taxon>Pseudomonadati</taxon>
        <taxon>Campylobacterota</taxon>
        <taxon>Epsilonproteobacteria</taxon>
        <taxon>Campylobacterales</taxon>
        <taxon>Helicobacteraceae</taxon>
        <taxon>Helicobacter</taxon>
    </lineage>
</organism>
<evidence type="ECO:0000313" key="2">
    <source>
        <dbReference type="Proteomes" id="UP000029733"/>
    </source>
</evidence>
<dbReference type="RefSeq" id="WP_138109914.1">
    <property type="nucleotide sequence ID" value="NZ_JRPR02000009.1"/>
</dbReference>
<dbReference type="EMBL" id="JRPR02000009">
    <property type="protein sequence ID" value="TLD95394.1"/>
    <property type="molecule type" value="Genomic_DNA"/>
</dbReference>
<gene>
    <name evidence="1" type="ORF">LS71_008280</name>
</gene>
<reference evidence="1 2" key="1">
    <citation type="journal article" date="2014" name="Genome Announc.">
        <title>Draft genome sequences of eight enterohepatic helicobacter species isolated from both laboratory and wild rodents.</title>
        <authorList>
            <person name="Sheh A."/>
            <person name="Shen Z."/>
            <person name="Fox J.G."/>
        </authorList>
    </citation>
    <scope>NUCLEOTIDE SEQUENCE [LARGE SCALE GENOMIC DNA]</scope>
    <source>
        <strain evidence="1 2">MIT 09-6949</strain>
    </source>
</reference>
<evidence type="ECO:0000313" key="1">
    <source>
        <dbReference type="EMBL" id="TLD95394.1"/>
    </source>
</evidence>
<name>A0A4U8T7A8_9HELI</name>
<protein>
    <submittedName>
        <fullName evidence="1">Uncharacterized protein</fullName>
    </submittedName>
</protein>
<dbReference type="Proteomes" id="UP000029733">
    <property type="component" value="Unassembled WGS sequence"/>
</dbReference>
<dbReference type="STRING" id="1677920.LS71_04165"/>
<keyword evidence="2" id="KW-1185">Reference proteome</keyword>